<comment type="caution">
    <text evidence="1">The sequence shown here is derived from an EMBL/GenBank/DDBJ whole genome shotgun (WGS) entry which is preliminary data.</text>
</comment>
<reference evidence="1 2" key="1">
    <citation type="submission" date="2018-09" db="EMBL/GenBank/DDBJ databases">
        <authorList>
            <person name="Zhu H."/>
        </authorList>
    </citation>
    <scope>NUCLEOTIDE SEQUENCE [LARGE SCALE GENOMIC DNA]</scope>
    <source>
        <strain evidence="1 2">K1S02-6</strain>
    </source>
</reference>
<dbReference type="AlphaFoldDB" id="A0A418XIR0"/>
<keyword evidence="2" id="KW-1185">Reference proteome</keyword>
<dbReference type="RefSeq" id="WP_119952698.1">
    <property type="nucleotide sequence ID" value="NZ_QYUR01000002.1"/>
</dbReference>
<dbReference type="OrthoDB" id="6884249at2"/>
<protein>
    <submittedName>
        <fullName evidence="1">Uncharacterized protein</fullName>
    </submittedName>
</protein>
<evidence type="ECO:0000313" key="2">
    <source>
        <dbReference type="Proteomes" id="UP000284021"/>
    </source>
</evidence>
<name>A0A418XIR0_9PSED</name>
<dbReference type="EMBL" id="QYUR01000002">
    <property type="protein sequence ID" value="RJG12368.1"/>
    <property type="molecule type" value="Genomic_DNA"/>
</dbReference>
<sequence length="164" mass="17282">MNTGHPRFTSALLALAGIVGSLIWESASAAPSPARQTSQLIVPIEGTLDGATENIALKGQARIRSTMFTDPDFDGPPGVILSIDFLNVIGVGQSTGARYFAHGENTVVRPLRPSDLVELTFPITPVNANATESARPVLASFTLTFDVDNGQLRAAIANFSTPSF</sequence>
<gene>
    <name evidence="1" type="ORF">D3879_03475</name>
</gene>
<organism evidence="1 2">
    <name type="scientific">Pseudomonas cavernicola</name>
    <dbReference type="NCBI Taxonomy" id="2320866"/>
    <lineage>
        <taxon>Bacteria</taxon>
        <taxon>Pseudomonadati</taxon>
        <taxon>Pseudomonadota</taxon>
        <taxon>Gammaproteobacteria</taxon>
        <taxon>Pseudomonadales</taxon>
        <taxon>Pseudomonadaceae</taxon>
        <taxon>Pseudomonas</taxon>
    </lineage>
</organism>
<dbReference type="Proteomes" id="UP000284021">
    <property type="component" value="Unassembled WGS sequence"/>
</dbReference>
<accession>A0A418XIR0</accession>
<proteinExistence type="predicted"/>
<evidence type="ECO:0000313" key="1">
    <source>
        <dbReference type="EMBL" id="RJG12368.1"/>
    </source>
</evidence>